<proteinExistence type="inferred from homology"/>
<keyword evidence="3" id="KW-1185">Reference proteome</keyword>
<dbReference type="Gene3D" id="3.40.1440.10">
    <property type="entry name" value="GIY-YIG endonuclease"/>
    <property type="match status" value="1"/>
</dbReference>
<dbReference type="SUPFAM" id="SSF82771">
    <property type="entry name" value="GIY-YIG endonuclease"/>
    <property type="match status" value="1"/>
</dbReference>
<dbReference type="Pfam" id="PF01541">
    <property type="entry name" value="GIY-YIG"/>
    <property type="match status" value="1"/>
</dbReference>
<dbReference type="CDD" id="cd10456">
    <property type="entry name" value="GIY-YIG_UPF0213"/>
    <property type="match status" value="1"/>
</dbReference>
<comment type="similarity">
    <text evidence="1">Belongs to the UPF0213 family.</text>
</comment>
<dbReference type="PROSITE" id="PS50164">
    <property type="entry name" value="GIY_YIG"/>
    <property type="match status" value="1"/>
</dbReference>
<dbReference type="OrthoDB" id="287318at2"/>
<protein>
    <submittedName>
        <fullName evidence="2">GIY-YIG nuclease family protein</fullName>
    </submittedName>
</protein>
<dbReference type="PANTHER" id="PTHR34477:SF1">
    <property type="entry name" value="UPF0213 PROTEIN YHBQ"/>
    <property type="match status" value="1"/>
</dbReference>
<gene>
    <name evidence="2" type="ORF">DN745_18905</name>
</gene>
<sequence>MASQWYLYVLRCADDTLYTGITTDLSRRVHEHNHSPRGAKYTASRRPVELAGAWEKASRSEAASAEWHFKKLTRQQKLARVEEVSAAALSAYLSDAR</sequence>
<dbReference type="RefSeq" id="WP_111337411.1">
    <property type="nucleotide sequence ID" value="NZ_CP030032.1"/>
</dbReference>
<reference evidence="2 3" key="1">
    <citation type="submission" date="2018-06" db="EMBL/GenBank/DDBJ databases">
        <title>Lujinxingia sediminis gen. nov. sp. nov., a new facultative anaerobic member of the class Deltaproteobacteria, and proposal of Lujinxingaceae fam. nov.</title>
        <authorList>
            <person name="Guo L.-Y."/>
            <person name="Li C.-M."/>
            <person name="Wang S."/>
            <person name="Du Z.-J."/>
        </authorList>
    </citation>
    <scope>NUCLEOTIDE SEQUENCE [LARGE SCALE GENOMIC DNA]</scope>
    <source>
        <strain evidence="2 3">FA350</strain>
    </source>
</reference>
<evidence type="ECO:0000256" key="1">
    <source>
        <dbReference type="ARBA" id="ARBA00007435"/>
    </source>
</evidence>
<accession>A0A2Z4FQC7</accession>
<evidence type="ECO:0000313" key="3">
    <source>
        <dbReference type="Proteomes" id="UP000249799"/>
    </source>
</evidence>
<name>A0A2Z4FQC7_9DELT</name>
<organism evidence="2 3">
    <name type="scientific">Bradymonas sediminis</name>
    <dbReference type="NCBI Taxonomy" id="1548548"/>
    <lineage>
        <taxon>Bacteria</taxon>
        <taxon>Deltaproteobacteria</taxon>
        <taxon>Bradymonadales</taxon>
        <taxon>Bradymonadaceae</taxon>
        <taxon>Bradymonas</taxon>
    </lineage>
</organism>
<dbReference type="PANTHER" id="PTHR34477">
    <property type="entry name" value="UPF0213 PROTEIN YHBQ"/>
    <property type="match status" value="1"/>
</dbReference>
<dbReference type="InterPro" id="IPR035901">
    <property type="entry name" value="GIY-YIG_endonuc_sf"/>
</dbReference>
<dbReference type="InterPro" id="IPR000305">
    <property type="entry name" value="GIY-YIG_endonuc"/>
</dbReference>
<dbReference type="InterPro" id="IPR050190">
    <property type="entry name" value="UPF0213_domain"/>
</dbReference>
<evidence type="ECO:0000313" key="2">
    <source>
        <dbReference type="EMBL" id="AWV91281.1"/>
    </source>
</evidence>
<dbReference type="AlphaFoldDB" id="A0A2Z4FQC7"/>
<dbReference type="Proteomes" id="UP000249799">
    <property type="component" value="Chromosome"/>
</dbReference>
<dbReference type="KEGG" id="bsed:DN745_18905"/>
<dbReference type="EMBL" id="CP030032">
    <property type="protein sequence ID" value="AWV91281.1"/>
    <property type="molecule type" value="Genomic_DNA"/>
</dbReference>